<comment type="caution">
    <text evidence="4">The sequence shown here is derived from an EMBL/GenBank/DDBJ whole genome shotgun (WGS) entry which is preliminary data.</text>
</comment>
<evidence type="ECO:0000256" key="1">
    <source>
        <dbReference type="SAM" id="MobiDB-lite"/>
    </source>
</evidence>
<proteinExistence type="predicted"/>
<dbReference type="CDD" id="cd18785">
    <property type="entry name" value="SF2_C"/>
    <property type="match status" value="1"/>
</dbReference>
<feature type="compositionally biased region" description="Acidic residues" evidence="1">
    <location>
        <begin position="298"/>
        <end position="310"/>
    </location>
</feature>
<dbReference type="SUPFAM" id="SSF52540">
    <property type="entry name" value="P-loop containing nucleoside triphosphate hydrolases"/>
    <property type="match status" value="1"/>
</dbReference>
<keyword evidence="5" id="KW-1185">Reference proteome</keyword>
<dbReference type="Pfam" id="PF22240">
    <property type="entry name" value="ISP_coupler"/>
    <property type="match status" value="1"/>
</dbReference>
<feature type="compositionally biased region" description="Basic and acidic residues" evidence="1">
    <location>
        <begin position="209"/>
        <end position="234"/>
    </location>
</feature>
<reference evidence="5" key="1">
    <citation type="submission" date="2016-11" db="EMBL/GenBank/DDBJ databases">
        <title>Actinomyces gypaetusis sp. nov. isolated from Gypaetus barbatus in Qinghai Tibet Plateau China.</title>
        <authorList>
            <person name="Meng X."/>
        </authorList>
    </citation>
    <scope>NUCLEOTIDE SEQUENCE [LARGE SCALE GENOMIC DNA]</scope>
    <source>
        <strain evidence="5">DSM 15383</strain>
    </source>
</reference>
<sequence length="526" mass="59203">MPFSLLWMKRISIWAVEEFSSLVRNHLQDLNNLDDTDDLQVEREHVDGTMNAVTRGEKLYWLKAEPESVNPVCRILTNARCLSEGVDVPTLDAILFLNPRRSQVDVIQAVGRVMRKAEGKTYGYIILPVTIPAGMSPEEALSDNKRYQVVWQVLQAIRAHDERFEATINSIEYNHKEPENIVIDYADFTPHPKPIPEPRIGSGETYTTEDDHKASTTKREKQPPEISDSSRKEGGSPASPSNSDSEDSATRYSNDAPHLGESPSTEDDEDTAEPNSSDMDRQSEGKDDPVAPTKTEESDAGDGSDEDAEKGEETPCTPPAIPTISKDIPDSWKDPFYSRIVKKVGSRLYWDNWSGDIADIASRYISLIESLLKNSDHRKEFSEFVHSLRSTLNPSVSETQAVEMLAQHLITKPLFDAMFEDQKFTEQNPVSIAMQGIVDKLADHEVFEKERRPLESFYSTMVTRIKQIDNLAGKQQIMVTLFDRFFSKAFPNMASKLGIVFTPIPVVDHIIRSANALCKLPSARVW</sequence>
<organism evidence="4 5">
    <name type="scientific">Boudabousia marimammalium</name>
    <dbReference type="NCBI Taxonomy" id="156892"/>
    <lineage>
        <taxon>Bacteria</taxon>
        <taxon>Bacillati</taxon>
        <taxon>Actinomycetota</taxon>
        <taxon>Actinomycetes</taxon>
        <taxon>Actinomycetales</taxon>
        <taxon>Actinomycetaceae</taxon>
        <taxon>Boudabousia</taxon>
    </lineage>
</organism>
<protein>
    <recommendedName>
        <fullName evidence="6">Helicase C-terminal domain-containing protein</fullName>
    </recommendedName>
</protein>
<gene>
    <name evidence="4" type="ORF">BM477_00340</name>
</gene>
<accession>A0A1Q5PSP3</accession>
<dbReference type="Proteomes" id="UP000186465">
    <property type="component" value="Unassembled WGS sequence"/>
</dbReference>
<feature type="domain" description="Helicase C-terminal" evidence="2">
    <location>
        <begin position="40"/>
        <end position="116"/>
    </location>
</feature>
<evidence type="ECO:0000313" key="5">
    <source>
        <dbReference type="Proteomes" id="UP000186465"/>
    </source>
</evidence>
<dbReference type="InterPro" id="IPR027417">
    <property type="entry name" value="P-loop_NTPase"/>
</dbReference>
<name>A0A1Q5PSP3_9ACTO</name>
<dbReference type="AlphaFoldDB" id="A0A1Q5PSP3"/>
<dbReference type="EMBL" id="MPDM01000001">
    <property type="protein sequence ID" value="OKL50462.1"/>
    <property type="molecule type" value="Genomic_DNA"/>
</dbReference>
<evidence type="ECO:0000259" key="3">
    <source>
        <dbReference type="Pfam" id="PF22240"/>
    </source>
</evidence>
<evidence type="ECO:0000313" key="4">
    <source>
        <dbReference type="EMBL" id="OKL50462.1"/>
    </source>
</evidence>
<feature type="domain" description="Type ISP restriction-modification enzyme coupler" evidence="3">
    <location>
        <begin position="349"/>
        <end position="472"/>
    </location>
</feature>
<dbReference type="Pfam" id="PF00271">
    <property type="entry name" value="Helicase_C"/>
    <property type="match status" value="1"/>
</dbReference>
<dbReference type="InterPro" id="IPR053980">
    <property type="entry name" value="ISP_coupler"/>
</dbReference>
<dbReference type="STRING" id="156892.BM477_00340"/>
<dbReference type="Gene3D" id="3.40.50.300">
    <property type="entry name" value="P-loop containing nucleotide triphosphate hydrolases"/>
    <property type="match status" value="1"/>
</dbReference>
<feature type="region of interest" description="Disordered" evidence="1">
    <location>
        <begin position="186"/>
        <end position="328"/>
    </location>
</feature>
<evidence type="ECO:0000259" key="2">
    <source>
        <dbReference type="Pfam" id="PF00271"/>
    </source>
</evidence>
<feature type="compositionally biased region" description="Basic and acidic residues" evidence="1">
    <location>
        <begin position="278"/>
        <end position="297"/>
    </location>
</feature>
<evidence type="ECO:0008006" key="6">
    <source>
        <dbReference type="Google" id="ProtNLM"/>
    </source>
</evidence>
<dbReference type="InterPro" id="IPR001650">
    <property type="entry name" value="Helicase_C-like"/>
</dbReference>